<dbReference type="PRINTS" id="PR01415">
    <property type="entry name" value="ANKYRIN"/>
</dbReference>
<sequence>MHILEKDLLNIKGLSIPEEELSEIIHSQNLKAAFIMFHYDKDSIIPWCGVFPQINELFVGHVVDIAKVDDECQNILHYAAIYNNYKLFKFLFNSNGNIILNINAQNKYKQRPINMAAEKNSFEVIAVLIALDVDVDSQESHSITPLMMAAEHNSKEVAELLLQYGADVNAKHKFRKIPLHYAA</sequence>
<gene>
    <name evidence="4" type="ORF">TVAG_120650</name>
</gene>
<proteinExistence type="predicted"/>
<organism evidence="4 5">
    <name type="scientific">Trichomonas vaginalis (strain ATCC PRA-98 / G3)</name>
    <dbReference type="NCBI Taxonomy" id="412133"/>
    <lineage>
        <taxon>Eukaryota</taxon>
        <taxon>Metamonada</taxon>
        <taxon>Parabasalia</taxon>
        <taxon>Trichomonadida</taxon>
        <taxon>Trichomonadidae</taxon>
        <taxon>Trichomonas</taxon>
    </lineage>
</organism>
<dbReference type="KEGG" id="tva:4720693"/>
<dbReference type="InterPro" id="IPR036770">
    <property type="entry name" value="Ankyrin_rpt-contain_sf"/>
</dbReference>
<keyword evidence="5" id="KW-1185">Reference proteome</keyword>
<keyword evidence="1" id="KW-0677">Repeat</keyword>
<dbReference type="VEuPathDB" id="TrichDB:TVAGG3_0993720"/>
<evidence type="ECO:0000313" key="4">
    <source>
        <dbReference type="EMBL" id="EAY23727.1"/>
    </source>
</evidence>
<reference evidence="4" key="1">
    <citation type="submission" date="2006-10" db="EMBL/GenBank/DDBJ databases">
        <authorList>
            <person name="Amadeo P."/>
            <person name="Zhao Q."/>
            <person name="Wortman J."/>
            <person name="Fraser-Liggett C."/>
            <person name="Carlton J."/>
        </authorList>
    </citation>
    <scope>NUCLEOTIDE SEQUENCE</scope>
    <source>
        <strain evidence="4">G3</strain>
    </source>
</reference>
<dbReference type="Pfam" id="PF12796">
    <property type="entry name" value="Ank_2"/>
    <property type="match status" value="1"/>
</dbReference>
<dbReference type="PROSITE" id="PS50297">
    <property type="entry name" value="ANK_REP_REGION"/>
    <property type="match status" value="1"/>
</dbReference>
<accession>A2D7L0</accession>
<evidence type="ECO:0000256" key="1">
    <source>
        <dbReference type="ARBA" id="ARBA00022737"/>
    </source>
</evidence>
<feature type="repeat" description="ANK" evidence="3">
    <location>
        <begin position="141"/>
        <end position="173"/>
    </location>
</feature>
<dbReference type="RefSeq" id="XP_001276975.1">
    <property type="nucleotide sequence ID" value="XM_001276974.1"/>
</dbReference>
<reference evidence="4" key="2">
    <citation type="journal article" date="2007" name="Science">
        <title>Draft genome sequence of the sexually transmitted pathogen Trichomonas vaginalis.</title>
        <authorList>
            <person name="Carlton J.M."/>
            <person name="Hirt R.P."/>
            <person name="Silva J.C."/>
            <person name="Delcher A.L."/>
            <person name="Schatz M."/>
            <person name="Zhao Q."/>
            <person name="Wortman J.R."/>
            <person name="Bidwell S.L."/>
            <person name="Alsmark U.C.M."/>
            <person name="Besteiro S."/>
            <person name="Sicheritz-Ponten T."/>
            <person name="Noel C.J."/>
            <person name="Dacks J.B."/>
            <person name="Foster P.G."/>
            <person name="Simillion C."/>
            <person name="Van de Peer Y."/>
            <person name="Miranda-Saavedra D."/>
            <person name="Barton G.J."/>
            <person name="Westrop G.D."/>
            <person name="Mueller S."/>
            <person name="Dessi D."/>
            <person name="Fiori P.L."/>
            <person name="Ren Q."/>
            <person name="Paulsen I."/>
            <person name="Zhang H."/>
            <person name="Bastida-Corcuera F.D."/>
            <person name="Simoes-Barbosa A."/>
            <person name="Brown M.T."/>
            <person name="Hayes R.D."/>
            <person name="Mukherjee M."/>
            <person name="Okumura C.Y."/>
            <person name="Schneider R."/>
            <person name="Smith A.J."/>
            <person name="Vanacova S."/>
            <person name="Villalvazo M."/>
            <person name="Haas B.J."/>
            <person name="Pertea M."/>
            <person name="Feldblyum T.V."/>
            <person name="Utterback T.R."/>
            <person name="Shu C.L."/>
            <person name="Osoegawa K."/>
            <person name="de Jong P.J."/>
            <person name="Hrdy I."/>
            <person name="Horvathova L."/>
            <person name="Zubacova Z."/>
            <person name="Dolezal P."/>
            <person name="Malik S.B."/>
            <person name="Logsdon J.M. Jr."/>
            <person name="Henze K."/>
            <person name="Gupta A."/>
            <person name="Wang C.C."/>
            <person name="Dunne R.L."/>
            <person name="Upcroft J.A."/>
            <person name="Upcroft P."/>
            <person name="White O."/>
            <person name="Salzberg S.L."/>
            <person name="Tang P."/>
            <person name="Chiu C.-H."/>
            <person name="Lee Y.-S."/>
            <person name="Embley T.M."/>
            <person name="Coombs G.H."/>
            <person name="Mottram J.C."/>
            <person name="Tachezy J."/>
            <person name="Fraser-Liggett C.M."/>
            <person name="Johnson P.J."/>
        </authorList>
    </citation>
    <scope>NUCLEOTIDE SEQUENCE [LARGE SCALE GENOMIC DNA]</scope>
    <source>
        <strain evidence="4">G3</strain>
    </source>
</reference>
<dbReference type="OrthoDB" id="194358at2759"/>
<evidence type="ECO:0000313" key="5">
    <source>
        <dbReference type="Proteomes" id="UP000001542"/>
    </source>
</evidence>
<evidence type="ECO:0000256" key="3">
    <source>
        <dbReference type="PROSITE-ProRule" id="PRU00023"/>
    </source>
</evidence>
<dbReference type="Pfam" id="PF13606">
    <property type="entry name" value="Ank_3"/>
    <property type="match status" value="1"/>
</dbReference>
<dbReference type="PANTHER" id="PTHR24198">
    <property type="entry name" value="ANKYRIN REPEAT AND PROTEIN KINASE DOMAIN-CONTAINING PROTEIN"/>
    <property type="match status" value="1"/>
</dbReference>
<name>A2D7L0_TRIV3</name>
<dbReference type="Gene3D" id="1.25.40.20">
    <property type="entry name" value="Ankyrin repeat-containing domain"/>
    <property type="match status" value="1"/>
</dbReference>
<dbReference type="Proteomes" id="UP000001542">
    <property type="component" value="Unassembled WGS sequence"/>
</dbReference>
<dbReference type="SMART" id="SM00248">
    <property type="entry name" value="ANK"/>
    <property type="match status" value="3"/>
</dbReference>
<dbReference type="EMBL" id="DS113177">
    <property type="protein sequence ID" value="EAY23727.1"/>
    <property type="molecule type" value="Genomic_DNA"/>
</dbReference>
<dbReference type="VEuPathDB" id="TrichDB:TVAG_120550"/>
<protein>
    <submittedName>
        <fullName evidence="4">Ankyrin repeat protein, putative</fullName>
    </submittedName>
</protein>
<dbReference type="PROSITE" id="PS50088">
    <property type="entry name" value="ANK_REPEAT"/>
    <property type="match status" value="1"/>
</dbReference>
<dbReference type="SUPFAM" id="SSF48403">
    <property type="entry name" value="Ankyrin repeat"/>
    <property type="match status" value="1"/>
</dbReference>
<dbReference type="PANTHER" id="PTHR24198:SF165">
    <property type="entry name" value="ANKYRIN REPEAT-CONTAINING PROTEIN-RELATED"/>
    <property type="match status" value="1"/>
</dbReference>
<dbReference type="AlphaFoldDB" id="A2D7L0"/>
<evidence type="ECO:0000256" key="2">
    <source>
        <dbReference type="ARBA" id="ARBA00023043"/>
    </source>
</evidence>
<dbReference type="InterPro" id="IPR002110">
    <property type="entry name" value="Ankyrin_rpt"/>
</dbReference>
<keyword evidence="2 3" id="KW-0040">ANK repeat</keyword>
<dbReference type="InParanoid" id="A2D7L0"/>